<evidence type="ECO:0000313" key="3">
    <source>
        <dbReference type="Proteomes" id="UP000242164"/>
    </source>
</evidence>
<dbReference type="AlphaFoldDB" id="A0AAX2CLH4"/>
<sequence length="151" mass="17599">MYPICWLSPDPFLELIDVSTKDRHLRFIVKSNRISANCPSCHSISSRRHSRYTRLIQDLPITDQTVILLILHKWFCNNSCCSIKVFTEQYEWVAPNGRRTLRAEKVLRKIAFSTSCLTGEKVARAIYLPISHDIVRKTHIGTKVSPFHWCR</sequence>
<feature type="domain" description="Transposase IS204/IS1001/IS1096/IS1165 zinc-finger" evidence="1">
    <location>
        <begin position="37"/>
        <end position="78"/>
    </location>
</feature>
<dbReference type="Pfam" id="PF14690">
    <property type="entry name" value="Zn_ribbon_ISL3"/>
    <property type="match status" value="1"/>
</dbReference>
<accession>A0AAX2CLH4</accession>
<organism evidence="2 3">
    <name type="scientific">Bacillus cytotoxicus</name>
    <dbReference type="NCBI Taxonomy" id="580165"/>
    <lineage>
        <taxon>Bacteria</taxon>
        <taxon>Bacillati</taxon>
        <taxon>Bacillota</taxon>
        <taxon>Bacilli</taxon>
        <taxon>Bacillales</taxon>
        <taxon>Bacillaceae</taxon>
        <taxon>Bacillus</taxon>
        <taxon>Bacillus cereus group</taxon>
    </lineage>
</organism>
<comment type="caution">
    <text evidence="2">The sequence shown here is derived from an EMBL/GenBank/DDBJ whole genome shotgun (WGS) entry which is preliminary data.</text>
</comment>
<dbReference type="EMBL" id="FMIK01000051">
    <property type="protein sequence ID" value="SCM03317.1"/>
    <property type="molecule type" value="Genomic_DNA"/>
</dbReference>
<dbReference type="RefSeq" id="WP_242161923.1">
    <property type="nucleotide sequence ID" value="NZ_JBNTOP010000015.1"/>
</dbReference>
<reference evidence="2 3" key="1">
    <citation type="submission" date="2016-08" db="EMBL/GenBank/DDBJ databases">
        <authorList>
            <person name="Loux V."/>
            <person name="Rue O."/>
        </authorList>
    </citation>
    <scope>NUCLEOTIDE SEQUENCE [LARGE SCALE GENOMIC DNA]</scope>
    <source>
        <strain evidence="2 3">AFSSA_08CEB44bac</strain>
    </source>
</reference>
<dbReference type="InterPro" id="IPR029261">
    <property type="entry name" value="Transposase_Znf"/>
</dbReference>
<evidence type="ECO:0000259" key="1">
    <source>
        <dbReference type="Pfam" id="PF14690"/>
    </source>
</evidence>
<evidence type="ECO:0000313" key="2">
    <source>
        <dbReference type="EMBL" id="SCM03317.1"/>
    </source>
</evidence>
<dbReference type="Proteomes" id="UP000242164">
    <property type="component" value="Unassembled WGS sequence"/>
</dbReference>
<gene>
    <name evidence="2" type="ORF">BCB44BAC_03796</name>
</gene>
<name>A0AAX2CLH4_9BACI</name>
<protein>
    <submittedName>
        <fullName evidence="2">Transposase, IS204/IS1001/IS1096/IS1165</fullName>
    </submittedName>
</protein>
<proteinExistence type="predicted"/>